<dbReference type="SMART" id="SM01332">
    <property type="entry name" value="Cyclin_C"/>
    <property type="match status" value="1"/>
</dbReference>
<feature type="region of interest" description="Disordered" evidence="6">
    <location>
        <begin position="1"/>
        <end position="49"/>
    </location>
</feature>
<dbReference type="OMA" id="MRDRSCK"/>
<evidence type="ECO:0000256" key="3">
    <source>
        <dbReference type="ARBA" id="ARBA00023127"/>
    </source>
</evidence>
<organism evidence="9 11">
    <name type="scientific">Cyberlindnera jadinii (strain ATCC 18201 / CBS 1600 / BCRC 20928 / JCM 3617 / NBRC 0987 / NRRL Y-1542)</name>
    <name type="common">Torula yeast</name>
    <name type="synonym">Candida utilis</name>
    <dbReference type="NCBI Taxonomy" id="983966"/>
    <lineage>
        <taxon>Eukaryota</taxon>
        <taxon>Fungi</taxon>
        <taxon>Dikarya</taxon>
        <taxon>Ascomycota</taxon>
        <taxon>Saccharomycotina</taxon>
        <taxon>Saccharomycetes</taxon>
        <taxon>Phaffomycetales</taxon>
        <taxon>Phaffomycetaceae</taxon>
        <taxon>Cyberlindnera</taxon>
    </lineage>
</organism>
<evidence type="ECO:0000313" key="11">
    <source>
        <dbReference type="Proteomes" id="UP000038830"/>
    </source>
</evidence>
<evidence type="ECO:0000256" key="5">
    <source>
        <dbReference type="RuleBase" id="RU000383"/>
    </source>
</evidence>
<dbReference type="EMBL" id="CDQK01000003">
    <property type="protein sequence ID" value="CEP22879.1"/>
    <property type="molecule type" value="Genomic_DNA"/>
</dbReference>
<dbReference type="InterPro" id="IPR004367">
    <property type="entry name" value="Cyclin_C-dom"/>
</dbReference>
<dbReference type="CDD" id="cd20512">
    <property type="entry name" value="CYCLIN_CLBs_yeast_rpt2"/>
    <property type="match status" value="1"/>
</dbReference>
<protein>
    <submittedName>
        <fullName evidence="10">A/B/D/E cyclin</fullName>
    </submittedName>
    <submittedName>
        <fullName evidence="9">CLB2 protein</fullName>
    </submittedName>
</protein>
<dbReference type="Pfam" id="PF02984">
    <property type="entry name" value="Cyclin_C"/>
    <property type="match status" value="1"/>
</dbReference>
<dbReference type="GO" id="GO:0016538">
    <property type="term" value="F:cyclin-dependent protein serine/threonine kinase regulator activity"/>
    <property type="evidence" value="ECO:0007669"/>
    <property type="project" value="InterPro"/>
</dbReference>
<feature type="domain" description="Cyclin-like" evidence="7">
    <location>
        <begin position="161"/>
        <end position="243"/>
    </location>
</feature>
<dbReference type="InterPro" id="IPR046965">
    <property type="entry name" value="Cyclin_A/B-like"/>
</dbReference>
<dbReference type="EMBL" id="KV453939">
    <property type="protein sequence ID" value="ODV71667.1"/>
    <property type="molecule type" value="Genomic_DNA"/>
</dbReference>
<dbReference type="AlphaFoldDB" id="A0A0H5CE66"/>
<feature type="compositionally biased region" description="Polar residues" evidence="6">
    <location>
        <begin position="1"/>
        <end position="21"/>
    </location>
</feature>
<dbReference type="RefSeq" id="XP_020068706.1">
    <property type="nucleotide sequence ID" value="XM_020215709.1"/>
</dbReference>
<evidence type="ECO:0000256" key="4">
    <source>
        <dbReference type="ARBA" id="ARBA00023306"/>
    </source>
</evidence>
<dbReference type="PANTHER" id="PTHR10177">
    <property type="entry name" value="CYCLINS"/>
    <property type="match status" value="1"/>
</dbReference>
<accession>A0A0H5CE66</accession>
<dbReference type="GeneID" id="30990105"/>
<reference evidence="10 12" key="3">
    <citation type="journal article" date="2016" name="Proc. Natl. Acad. Sci. U.S.A.">
        <title>Comparative genomics of biotechnologically important yeasts.</title>
        <authorList>
            <person name="Riley R."/>
            <person name="Haridas S."/>
            <person name="Wolfe K.H."/>
            <person name="Lopes M.R."/>
            <person name="Hittinger C.T."/>
            <person name="Goeker M."/>
            <person name="Salamov A.A."/>
            <person name="Wisecaver J.H."/>
            <person name="Long T.M."/>
            <person name="Calvey C.H."/>
            <person name="Aerts A.L."/>
            <person name="Barry K.W."/>
            <person name="Choi C."/>
            <person name="Clum A."/>
            <person name="Coughlan A.Y."/>
            <person name="Deshpande S."/>
            <person name="Douglass A.P."/>
            <person name="Hanson S.J."/>
            <person name="Klenk H.-P."/>
            <person name="LaButti K.M."/>
            <person name="Lapidus A."/>
            <person name="Lindquist E.A."/>
            <person name="Lipzen A.M."/>
            <person name="Meier-Kolthoff J.P."/>
            <person name="Ohm R.A."/>
            <person name="Otillar R.P."/>
            <person name="Pangilinan J.L."/>
            <person name="Peng Y."/>
            <person name="Rokas A."/>
            <person name="Rosa C.A."/>
            <person name="Scheuner C."/>
            <person name="Sibirny A.A."/>
            <person name="Slot J.C."/>
            <person name="Stielow J.B."/>
            <person name="Sun H."/>
            <person name="Kurtzman C.P."/>
            <person name="Blackwell M."/>
            <person name="Grigoriev I.V."/>
            <person name="Jeffries T.W."/>
        </authorList>
    </citation>
    <scope>NUCLEOTIDE SEQUENCE [LARGE SCALE GENOMIC DNA]</scope>
    <source>
        <strain evidence="12">ATCC 18201 / CBS 1600 / BCRC 20928 / JCM 3617 / NBRC 0987 / NRRL Y-1542</strain>
        <strain evidence="10">NRRL Y-1542</strain>
    </source>
</reference>
<keyword evidence="3 5" id="KW-0195">Cyclin</keyword>
<dbReference type="InterPro" id="IPR048258">
    <property type="entry name" value="Cyclins_cyclin-box"/>
</dbReference>
<dbReference type="SUPFAM" id="SSF47954">
    <property type="entry name" value="Cyclin-like"/>
    <property type="match status" value="2"/>
</dbReference>
<dbReference type="SMART" id="SM00385">
    <property type="entry name" value="CYCLIN"/>
    <property type="match status" value="2"/>
</dbReference>
<dbReference type="InterPro" id="IPR006671">
    <property type="entry name" value="Cyclin_N"/>
</dbReference>
<evidence type="ECO:0000256" key="6">
    <source>
        <dbReference type="SAM" id="MobiDB-lite"/>
    </source>
</evidence>
<feature type="domain" description="Cyclin-like" evidence="7">
    <location>
        <begin position="256"/>
        <end position="338"/>
    </location>
</feature>
<evidence type="ECO:0000256" key="2">
    <source>
        <dbReference type="ARBA" id="ARBA00022618"/>
    </source>
</evidence>
<dbReference type="GO" id="GO:0044772">
    <property type="term" value="P:mitotic cell cycle phase transition"/>
    <property type="evidence" value="ECO:0007669"/>
    <property type="project" value="InterPro"/>
</dbReference>
<dbReference type="InterPro" id="IPR036915">
    <property type="entry name" value="Cyclin-like_sf"/>
</dbReference>
<evidence type="ECO:0000256" key="1">
    <source>
        <dbReference type="ARBA" id="ARBA00006955"/>
    </source>
</evidence>
<dbReference type="Proteomes" id="UP000094389">
    <property type="component" value="Unassembled WGS sequence"/>
</dbReference>
<dbReference type="Proteomes" id="UP000038830">
    <property type="component" value="Unassembled WGS sequence"/>
</dbReference>
<evidence type="ECO:0000259" key="8">
    <source>
        <dbReference type="SMART" id="SM01332"/>
    </source>
</evidence>
<proteinExistence type="inferred from homology"/>
<dbReference type="OrthoDB" id="5590282at2759"/>
<dbReference type="STRING" id="983966.A0A0H5CE66"/>
<keyword evidence="4" id="KW-0131">Cell cycle</keyword>
<accession>A0A1E4RWK6</accession>
<feature type="compositionally biased region" description="Low complexity" evidence="6">
    <location>
        <begin position="39"/>
        <end position="49"/>
    </location>
</feature>
<evidence type="ECO:0000313" key="9">
    <source>
        <dbReference type="EMBL" id="CEP22879.1"/>
    </source>
</evidence>
<keyword evidence="12" id="KW-1185">Reference proteome</keyword>
<keyword evidence="2" id="KW-0132">Cell division</keyword>
<reference evidence="11" key="2">
    <citation type="journal article" date="2015" name="J. Biotechnol.">
        <title>The structure of the Cyberlindnera jadinii genome and its relation to Candida utilis analyzed by the occurrence of single nucleotide polymorphisms.</title>
        <authorList>
            <person name="Rupp O."/>
            <person name="Brinkrolf K."/>
            <person name="Buerth C."/>
            <person name="Kunigo M."/>
            <person name="Schneider J."/>
            <person name="Jaenicke S."/>
            <person name="Goesmann A."/>
            <person name="Puehler A."/>
            <person name="Jaeger K.-E."/>
            <person name="Ernst J.F."/>
        </authorList>
    </citation>
    <scope>NUCLEOTIDE SEQUENCE [LARGE SCALE GENOMIC DNA]</scope>
    <source>
        <strain evidence="11">ATCC 18201 / CBS 1600 / BCRC 20928 / JCM 3617 / NBRC 0987 / NRRL Y-1542</strain>
    </source>
</reference>
<dbReference type="Pfam" id="PF00134">
    <property type="entry name" value="Cyclin_N"/>
    <property type="match status" value="1"/>
</dbReference>
<gene>
    <name evidence="9" type="primary">CLB2</name>
    <name evidence="9" type="ORF">BN1211_3338</name>
    <name evidence="10" type="ORF">CYBJADRAFT_169288</name>
</gene>
<dbReference type="PROSITE" id="PS00292">
    <property type="entry name" value="CYCLINS"/>
    <property type="match status" value="1"/>
</dbReference>
<dbReference type="InterPro" id="IPR013763">
    <property type="entry name" value="Cyclin-like_dom"/>
</dbReference>
<name>A0A0H5CE66_CYBJN</name>
<reference evidence="9" key="1">
    <citation type="submission" date="2014-12" db="EMBL/GenBank/DDBJ databases">
        <authorList>
            <person name="Jaenicke S."/>
        </authorList>
    </citation>
    <scope>NUCLEOTIDE SEQUENCE [LARGE SCALE GENOMIC DNA]</scope>
    <source>
        <strain evidence="9">CBS1600</strain>
    </source>
</reference>
<evidence type="ECO:0000313" key="10">
    <source>
        <dbReference type="EMBL" id="ODV71667.1"/>
    </source>
</evidence>
<dbReference type="PIRSF" id="PIRSF001771">
    <property type="entry name" value="Cyclin_A_B_D_E"/>
    <property type="match status" value="1"/>
</dbReference>
<dbReference type="FunFam" id="1.10.472.10:FF:000005">
    <property type="entry name" value="G2/mitotic-specific cyclin B"/>
    <property type="match status" value="1"/>
</dbReference>
<evidence type="ECO:0000259" key="7">
    <source>
        <dbReference type="SMART" id="SM00385"/>
    </source>
</evidence>
<comment type="similarity">
    <text evidence="1">Belongs to the cyclin family. Cyclin AB subfamily.</text>
</comment>
<dbReference type="GO" id="GO:0051301">
    <property type="term" value="P:cell division"/>
    <property type="evidence" value="ECO:0007669"/>
    <property type="project" value="UniProtKB-KW"/>
</dbReference>
<dbReference type="Gene3D" id="1.10.472.10">
    <property type="entry name" value="Cyclin-like"/>
    <property type="match status" value="2"/>
</dbReference>
<dbReference type="InterPro" id="IPR039361">
    <property type="entry name" value="Cyclin"/>
</dbReference>
<evidence type="ECO:0000313" key="12">
    <source>
        <dbReference type="Proteomes" id="UP000094389"/>
    </source>
</evidence>
<feature type="domain" description="Cyclin C-terminal" evidence="8">
    <location>
        <begin position="252"/>
        <end position="367"/>
    </location>
</feature>
<sequence length="381" mass="43866">MNIFRSQQQSQTRAQDENNNIKQKDVKKSQIPVRRPALSNVTNTTTGVSSKLYHPVSSASTANTHTSTTTTLVSSDAVIKDSGIKRPASQEDVLQHKRTKTMEYEYEDLDADDWNDPNMVSEYVVEIFEYLAKLEIKTLPLATYMEKQIHLTDYMRDELCDWLNAVHLKFRLLPETFFIAINIIDRFLSREVVLPQALQLVGTAALFIASKYEEIYSPSVNHFAHESGCVVEDILNAEKYILEVLEFDLSYPNPMNFIRRISKADDYDVNTRNIAKYFIEISVMDVEFIGVRPSLSAAAAMYLSRRLFGKDEWNGNLIYYSGGITESELMPVAHQYLKYLVQPVQHESFFRKYSSKKYLKASIVTRQWAKQLMKEGELDDI</sequence>